<gene>
    <name evidence="1" type="ORF">DEO72_LG1g2760</name>
</gene>
<evidence type="ECO:0000313" key="2">
    <source>
        <dbReference type="Proteomes" id="UP000501690"/>
    </source>
</evidence>
<dbReference type="Proteomes" id="UP000501690">
    <property type="component" value="Linkage Group LG1"/>
</dbReference>
<accession>A0A4D6KX73</accession>
<proteinExistence type="predicted"/>
<sequence>MIRVLGQRSGVDPRLVARGQLRKNAFVELGFDWNETFDFKVAFTDHEKYVYHEHVKEFGDSAIAEEYEIDIHLAANAFIKRQ</sequence>
<evidence type="ECO:0000313" key="1">
    <source>
        <dbReference type="EMBL" id="QCD79121.1"/>
    </source>
</evidence>
<organism evidence="1 2">
    <name type="scientific">Vigna unguiculata</name>
    <name type="common">Cowpea</name>
    <dbReference type="NCBI Taxonomy" id="3917"/>
    <lineage>
        <taxon>Eukaryota</taxon>
        <taxon>Viridiplantae</taxon>
        <taxon>Streptophyta</taxon>
        <taxon>Embryophyta</taxon>
        <taxon>Tracheophyta</taxon>
        <taxon>Spermatophyta</taxon>
        <taxon>Magnoliopsida</taxon>
        <taxon>eudicotyledons</taxon>
        <taxon>Gunneridae</taxon>
        <taxon>Pentapetalae</taxon>
        <taxon>rosids</taxon>
        <taxon>fabids</taxon>
        <taxon>Fabales</taxon>
        <taxon>Fabaceae</taxon>
        <taxon>Papilionoideae</taxon>
        <taxon>50 kb inversion clade</taxon>
        <taxon>NPAAA clade</taxon>
        <taxon>indigoferoid/millettioid clade</taxon>
        <taxon>Phaseoleae</taxon>
        <taxon>Vigna</taxon>
    </lineage>
</organism>
<keyword evidence="2" id="KW-1185">Reference proteome</keyword>
<protein>
    <submittedName>
        <fullName evidence="1">Uncharacterized protein</fullName>
    </submittedName>
</protein>
<reference evidence="1 2" key="1">
    <citation type="submission" date="2019-04" db="EMBL/GenBank/DDBJ databases">
        <title>An improved genome assembly and genetic linkage map for asparagus bean, Vigna unguiculata ssp. sesquipedialis.</title>
        <authorList>
            <person name="Xia Q."/>
            <person name="Zhang R."/>
            <person name="Dong Y."/>
        </authorList>
    </citation>
    <scope>NUCLEOTIDE SEQUENCE [LARGE SCALE GENOMIC DNA]</scope>
    <source>
        <tissue evidence="1">Leaf</tissue>
    </source>
</reference>
<name>A0A4D6KX73_VIGUN</name>
<dbReference type="EMBL" id="CP039345">
    <property type="protein sequence ID" value="QCD79121.1"/>
    <property type="molecule type" value="Genomic_DNA"/>
</dbReference>
<dbReference type="AlphaFoldDB" id="A0A4D6KX73"/>